<dbReference type="STRING" id="1035195.HMPREF9997_00956"/>
<proteinExistence type="predicted"/>
<accession>L1MI41</accession>
<dbReference type="PROSITE" id="PS50902">
    <property type="entry name" value="FLAVODOXIN_LIKE"/>
    <property type="match status" value="1"/>
</dbReference>
<dbReference type="HOGENOM" id="CLU_132523_0_0_11"/>
<comment type="caution">
    <text evidence="2">The sequence shown here is derived from an EMBL/GenBank/DDBJ whole genome shotgun (WGS) entry which is preliminary data.</text>
</comment>
<organism evidence="2 3">
    <name type="scientific">Corynebacterium durum F0235</name>
    <dbReference type="NCBI Taxonomy" id="1035195"/>
    <lineage>
        <taxon>Bacteria</taxon>
        <taxon>Bacillati</taxon>
        <taxon>Actinomycetota</taxon>
        <taxon>Actinomycetes</taxon>
        <taxon>Mycobacteriales</taxon>
        <taxon>Corynebacteriaceae</taxon>
        <taxon>Corynebacterium</taxon>
    </lineage>
</organism>
<keyword evidence="3" id="KW-1185">Reference proteome</keyword>
<evidence type="ECO:0000259" key="1">
    <source>
        <dbReference type="PROSITE" id="PS50902"/>
    </source>
</evidence>
<dbReference type="AlphaFoldDB" id="L1MI41"/>
<evidence type="ECO:0000313" key="2">
    <source>
        <dbReference type="EMBL" id="EKX90892.1"/>
    </source>
</evidence>
<feature type="domain" description="Flavodoxin-like" evidence="1">
    <location>
        <begin position="3"/>
        <end position="159"/>
    </location>
</feature>
<dbReference type="Proteomes" id="UP000010445">
    <property type="component" value="Unassembled WGS sequence"/>
</dbReference>
<dbReference type="Gene3D" id="3.40.50.360">
    <property type="match status" value="1"/>
</dbReference>
<dbReference type="InterPro" id="IPR008254">
    <property type="entry name" value="Flavodoxin/NO_synth"/>
</dbReference>
<sequence length="165" mass="17755">MTLYVITESFFGNTRRIGEVIATELDVVLYGAASAPTDFADGDAVIVGAPTHNGRLPTPATREKALAMEGARMYDNCAGLLEWLEEVRGKGSSVRAAAFDTVVPGGAWFGSAAKRSVKKLKRIGFQVDTPAEHFLVAGTPPVLRDGELVHARDWAARLAERWQVG</sequence>
<dbReference type="GO" id="GO:0010181">
    <property type="term" value="F:FMN binding"/>
    <property type="evidence" value="ECO:0007669"/>
    <property type="project" value="InterPro"/>
</dbReference>
<dbReference type="eggNOG" id="COG0716">
    <property type="taxonomic scope" value="Bacteria"/>
</dbReference>
<name>L1MI41_9CORY</name>
<reference evidence="2 3" key="1">
    <citation type="submission" date="2012-05" db="EMBL/GenBank/DDBJ databases">
        <authorList>
            <person name="Weinstock G."/>
            <person name="Sodergren E."/>
            <person name="Lobos E.A."/>
            <person name="Fulton L."/>
            <person name="Fulton R."/>
            <person name="Courtney L."/>
            <person name="Fronick C."/>
            <person name="O'Laughlin M."/>
            <person name="Godfrey J."/>
            <person name="Wilson R.M."/>
            <person name="Miner T."/>
            <person name="Farmer C."/>
            <person name="Delehaunty K."/>
            <person name="Cordes M."/>
            <person name="Minx P."/>
            <person name="Tomlinson C."/>
            <person name="Chen J."/>
            <person name="Wollam A."/>
            <person name="Pepin K.H."/>
            <person name="Bhonagiri V."/>
            <person name="Zhang X."/>
            <person name="Suruliraj S."/>
            <person name="Warren W."/>
            <person name="Mitreva M."/>
            <person name="Mardis E.R."/>
            <person name="Wilson R.K."/>
        </authorList>
    </citation>
    <scope>NUCLEOTIDE SEQUENCE [LARGE SCALE GENOMIC DNA]</scope>
    <source>
        <strain evidence="2 3">F0235</strain>
    </source>
</reference>
<dbReference type="EMBL" id="AMEM01000016">
    <property type="protein sequence ID" value="EKX90892.1"/>
    <property type="molecule type" value="Genomic_DNA"/>
</dbReference>
<dbReference type="InterPro" id="IPR029039">
    <property type="entry name" value="Flavoprotein-like_sf"/>
</dbReference>
<dbReference type="SUPFAM" id="SSF52218">
    <property type="entry name" value="Flavoproteins"/>
    <property type="match status" value="1"/>
</dbReference>
<gene>
    <name evidence="2" type="ORF">HMPREF9997_00956</name>
</gene>
<protein>
    <recommendedName>
        <fullName evidence="1">Flavodoxin-like domain-containing protein</fullName>
    </recommendedName>
</protein>
<dbReference type="PATRIC" id="fig|1035195.3.peg.856"/>
<dbReference type="OrthoDB" id="3253043at2"/>
<dbReference type="RefSeq" id="WP_006063197.1">
    <property type="nucleotide sequence ID" value="NZ_KB290830.1"/>
</dbReference>
<evidence type="ECO:0000313" key="3">
    <source>
        <dbReference type="Proteomes" id="UP000010445"/>
    </source>
</evidence>